<keyword evidence="10" id="KW-1185">Reference proteome</keyword>
<sequence length="316" mass="36150">MEILGLEVPLWVSLTTIILSLLYWYGTSTFNTFKKMGVPYQPAYIPFVGHMIELMTTSMSDHQEKYAKKFPGKVYGMFQGRTPVLKVADAEFVKEVTIKEFSSFMNRRPVVEEDSISDNSIVSTTSDHWKHVRTILAPTFTSGKLKQMYPVIQRCSQRFVKHLKSTNGGPIVIKDYASGYTMDVIASTAFGLDLDVQETTDHEFIYHAKKFFGLPTDDRIITRIKSFFNILSSFLLSKFIKDFLGLFVDMSYSGLETLNYLEELTHAVLDQNKDQIEKRNDFISMCADKVVDLGEVDKDSIRMTRGKTWTTQGTTY</sequence>
<evidence type="ECO:0000313" key="10">
    <source>
        <dbReference type="Proteomes" id="UP000593567"/>
    </source>
</evidence>
<feature type="transmembrane region" description="Helical" evidence="8">
    <location>
        <begin position="6"/>
        <end position="26"/>
    </location>
</feature>
<keyword evidence="3" id="KW-0349">Heme</keyword>
<keyword evidence="8" id="KW-0472">Membrane</keyword>
<dbReference type="AlphaFoldDB" id="A0A7J7KAJ8"/>
<dbReference type="GO" id="GO:0008395">
    <property type="term" value="F:steroid hydroxylase activity"/>
    <property type="evidence" value="ECO:0007669"/>
    <property type="project" value="TreeGrafter"/>
</dbReference>
<keyword evidence="8" id="KW-0812">Transmembrane</keyword>
<keyword evidence="4" id="KW-0479">Metal-binding</keyword>
<evidence type="ECO:0000256" key="3">
    <source>
        <dbReference type="ARBA" id="ARBA00022617"/>
    </source>
</evidence>
<organism evidence="9 10">
    <name type="scientific">Bugula neritina</name>
    <name type="common">Brown bryozoan</name>
    <name type="synonym">Sertularia neritina</name>
    <dbReference type="NCBI Taxonomy" id="10212"/>
    <lineage>
        <taxon>Eukaryota</taxon>
        <taxon>Metazoa</taxon>
        <taxon>Spiralia</taxon>
        <taxon>Lophotrochozoa</taxon>
        <taxon>Bryozoa</taxon>
        <taxon>Gymnolaemata</taxon>
        <taxon>Cheilostomatida</taxon>
        <taxon>Flustrina</taxon>
        <taxon>Buguloidea</taxon>
        <taxon>Bugulidae</taxon>
        <taxon>Bugula</taxon>
    </lineage>
</organism>
<dbReference type="Proteomes" id="UP000593567">
    <property type="component" value="Unassembled WGS sequence"/>
</dbReference>
<dbReference type="Gene3D" id="1.10.630.10">
    <property type="entry name" value="Cytochrome P450"/>
    <property type="match status" value="1"/>
</dbReference>
<dbReference type="InterPro" id="IPR050705">
    <property type="entry name" value="Cytochrome_P450_3A"/>
</dbReference>
<reference evidence="9" key="1">
    <citation type="submission" date="2020-06" db="EMBL/GenBank/DDBJ databases">
        <title>Draft genome of Bugula neritina, a colonial animal packing powerful symbionts and potential medicines.</title>
        <authorList>
            <person name="Rayko M."/>
        </authorList>
    </citation>
    <scope>NUCLEOTIDE SEQUENCE [LARGE SCALE GENOMIC DNA]</scope>
    <source>
        <strain evidence="9">Kwan_BN1</strain>
    </source>
</reference>
<dbReference type="EMBL" id="VXIV02000910">
    <property type="protein sequence ID" value="KAF6035233.1"/>
    <property type="molecule type" value="Genomic_DNA"/>
</dbReference>
<gene>
    <name evidence="9" type="ORF">EB796_006459</name>
</gene>
<proteinExistence type="inferred from homology"/>
<name>A0A7J7KAJ8_BUGNE</name>
<evidence type="ECO:0000256" key="8">
    <source>
        <dbReference type="SAM" id="Phobius"/>
    </source>
</evidence>
<dbReference type="PANTHER" id="PTHR24302">
    <property type="entry name" value="CYTOCHROME P450 FAMILY 3"/>
    <property type="match status" value="1"/>
</dbReference>
<accession>A0A7J7KAJ8</accession>
<dbReference type="GO" id="GO:0016705">
    <property type="term" value="F:oxidoreductase activity, acting on paired donors, with incorporation or reduction of molecular oxygen"/>
    <property type="evidence" value="ECO:0007669"/>
    <property type="project" value="InterPro"/>
</dbReference>
<evidence type="ECO:0000256" key="4">
    <source>
        <dbReference type="ARBA" id="ARBA00022723"/>
    </source>
</evidence>
<evidence type="ECO:0000256" key="6">
    <source>
        <dbReference type="ARBA" id="ARBA00023004"/>
    </source>
</evidence>
<evidence type="ECO:0000256" key="2">
    <source>
        <dbReference type="ARBA" id="ARBA00010617"/>
    </source>
</evidence>
<dbReference type="SUPFAM" id="SSF48264">
    <property type="entry name" value="Cytochrome P450"/>
    <property type="match status" value="1"/>
</dbReference>
<comment type="caution">
    <text evidence="9">The sequence shown here is derived from an EMBL/GenBank/DDBJ whole genome shotgun (WGS) entry which is preliminary data.</text>
</comment>
<keyword evidence="5" id="KW-0560">Oxidoreductase</keyword>
<dbReference type="InterPro" id="IPR001128">
    <property type="entry name" value="Cyt_P450"/>
</dbReference>
<keyword evidence="8" id="KW-1133">Transmembrane helix</keyword>
<evidence type="ECO:0000256" key="5">
    <source>
        <dbReference type="ARBA" id="ARBA00023002"/>
    </source>
</evidence>
<keyword evidence="7" id="KW-0503">Monooxygenase</keyword>
<keyword evidence="6" id="KW-0408">Iron</keyword>
<protein>
    <submittedName>
        <fullName evidence="9">CYP3A131</fullName>
    </submittedName>
</protein>
<dbReference type="InterPro" id="IPR002402">
    <property type="entry name" value="Cyt_P450_E_grp-II"/>
</dbReference>
<dbReference type="GO" id="GO:0005506">
    <property type="term" value="F:iron ion binding"/>
    <property type="evidence" value="ECO:0007669"/>
    <property type="project" value="InterPro"/>
</dbReference>
<comment type="similarity">
    <text evidence="2">Belongs to the cytochrome P450 family.</text>
</comment>
<dbReference type="GO" id="GO:0020037">
    <property type="term" value="F:heme binding"/>
    <property type="evidence" value="ECO:0007669"/>
    <property type="project" value="InterPro"/>
</dbReference>
<dbReference type="InterPro" id="IPR036396">
    <property type="entry name" value="Cyt_P450_sf"/>
</dbReference>
<dbReference type="OrthoDB" id="2789670at2759"/>
<comment type="cofactor">
    <cofactor evidence="1">
        <name>heme</name>
        <dbReference type="ChEBI" id="CHEBI:30413"/>
    </cofactor>
</comment>
<dbReference type="PANTHER" id="PTHR24302:SF15">
    <property type="entry name" value="FATTY-ACID PEROXYGENASE"/>
    <property type="match status" value="1"/>
</dbReference>
<evidence type="ECO:0000256" key="1">
    <source>
        <dbReference type="ARBA" id="ARBA00001971"/>
    </source>
</evidence>
<evidence type="ECO:0000256" key="7">
    <source>
        <dbReference type="ARBA" id="ARBA00023033"/>
    </source>
</evidence>
<dbReference type="Pfam" id="PF00067">
    <property type="entry name" value="p450"/>
    <property type="match status" value="1"/>
</dbReference>
<dbReference type="PRINTS" id="PR00464">
    <property type="entry name" value="EP450II"/>
</dbReference>
<evidence type="ECO:0000313" key="9">
    <source>
        <dbReference type="EMBL" id="KAF6035233.1"/>
    </source>
</evidence>